<sequence>MDGEGEGARDGGLSANLVMDGVGEVVVSLNSSGLSWTPVDPSEESKSSTCLGVNFSSKAETGIEFSHVYAVEFIHWGLVHKRSSAPGGFVLGDASMMYRFVVHGYQKSRTRHSLWVLTSYAFGHEDLQACHAWVDCISASIGLDVGRPKNLMVFVHPLSGNGRGRKIWESVAPLFARARVRTKVTVTQRAGHAFDVIASIPDKELSSFDGIVVVGGDGFFNEILNGLLLSRHVAPYPPVPGELIKSADQCTGERGFNKSNNNGASGPSCEKEEYSPLISSVESNFRMEAGSCNPDKNPAFSFPNDWFRIGIIPAGSTDSIVMSTTGARDPITSALHIILGKRKHMDIAQVVRWKTSASSIEAPLVRYAASFTGYGFYGDVIKESEKYRWMGPKRYDYAGTKVFLKHRSYEAEVAFLDVKTEDTSTGRGPVVNETQPALVPAESPKKAICRKICDVCCEVTKSTDMSATHAPTNNGINVGNLKWLRSKGRYLSVGAAIISCRNEKAPDGLVADAHLTDGFMHLILIKECPRAFYLWHLTQLAKKGADPLKFEFVEHYKTTAFTFVASSDESVWNVDGELLYARQLSAQVFRGLICLFATGPEI</sequence>
<dbReference type="InterPro" id="IPR001206">
    <property type="entry name" value="Diacylglycerol_kinase_cat_dom"/>
</dbReference>
<dbReference type="InterPro" id="IPR045363">
    <property type="entry name" value="CERK_C"/>
</dbReference>
<dbReference type="PROSITE" id="PS50146">
    <property type="entry name" value="DAGK"/>
    <property type="match status" value="1"/>
</dbReference>
<dbReference type="GO" id="GO:0001729">
    <property type="term" value="F:ceramide kinase activity"/>
    <property type="evidence" value="ECO:0007669"/>
    <property type="project" value="TreeGrafter"/>
</dbReference>
<evidence type="ECO:0000259" key="1">
    <source>
        <dbReference type="PROSITE" id="PS50146"/>
    </source>
</evidence>
<protein>
    <submittedName>
        <fullName evidence="2">Sphingosine kinase 1</fullName>
    </submittedName>
</protein>
<dbReference type="Pfam" id="PF00781">
    <property type="entry name" value="DAGK_cat"/>
    <property type="match status" value="1"/>
</dbReference>
<dbReference type="Gene3D" id="2.60.200.40">
    <property type="match status" value="1"/>
</dbReference>
<dbReference type="PANTHER" id="PTHR12358">
    <property type="entry name" value="SPHINGOSINE KINASE"/>
    <property type="match status" value="1"/>
</dbReference>
<dbReference type="SUPFAM" id="SSF111331">
    <property type="entry name" value="NAD kinase/diacylglycerol kinase-like"/>
    <property type="match status" value="1"/>
</dbReference>
<feature type="domain" description="DAGKc" evidence="1">
    <location>
        <begin position="146"/>
        <end position="354"/>
    </location>
</feature>
<dbReference type="PANTHER" id="PTHR12358:SF6">
    <property type="entry name" value="CERAMIDE KINASE"/>
    <property type="match status" value="1"/>
</dbReference>
<comment type="caution">
    <text evidence="2">The sequence shown here is derived from an EMBL/GenBank/DDBJ whole genome shotgun (WGS) entry which is preliminary data.</text>
</comment>
<accession>A0AAV9BBG4</accession>
<reference evidence="2" key="1">
    <citation type="journal article" date="2023" name="Nat. Commun.">
        <title>Diploid and tetraploid genomes of Acorus and the evolution of monocots.</title>
        <authorList>
            <person name="Ma L."/>
            <person name="Liu K.W."/>
            <person name="Li Z."/>
            <person name="Hsiao Y.Y."/>
            <person name="Qi Y."/>
            <person name="Fu T."/>
            <person name="Tang G.D."/>
            <person name="Zhang D."/>
            <person name="Sun W.H."/>
            <person name="Liu D.K."/>
            <person name="Li Y."/>
            <person name="Chen G.Z."/>
            <person name="Liu X.D."/>
            <person name="Liao X.Y."/>
            <person name="Jiang Y.T."/>
            <person name="Yu X."/>
            <person name="Hao Y."/>
            <person name="Huang J."/>
            <person name="Zhao X.W."/>
            <person name="Ke S."/>
            <person name="Chen Y.Y."/>
            <person name="Wu W.L."/>
            <person name="Hsu J.L."/>
            <person name="Lin Y.F."/>
            <person name="Huang M.D."/>
            <person name="Li C.Y."/>
            <person name="Huang L."/>
            <person name="Wang Z.W."/>
            <person name="Zhao X."/>
            <person name="Zhong W.Y."/>
            <person name="Peng D.H."/>
            <person name="Ahmad S."/>
            <person name="Lan S."/>
            <person name="Zhang J.S."/>
            <person name="Tsai W.C."/>
            <person name="Van de Peer Y."/>
            <person name="Liu Z.J."/>
        </authorList>
    </citation>
    <scope>NUCLEOTIDE SEQUENCE</scope>
    <source>
        <strain evidence="2">SCP</strain>
    </source>
</reference>
<dbReference type="Pfam" id="PF19280">
    <property type="entry name" value="CERK_C"/>
    <property type="match status" value="1"/>
</dbReference>
<dbReference type="InterPro" id="IPR016064">
    <property type="entry name" value="NAD/diacylglycerol_kinase_sf"/>
</dbReference>
<gene>
    <name evidence="2" type="ORF">QJS04_geneDACA012487</name>
</gene>
<dbReference type="EMBL" id="JAUJYN010000004">
    <property type="protein sequence ID" value="KAK1273606.1"/>
    <property type="molecule type" value="Genomic_DNA"/>
</dbReference>
<evidence type="ECO:0000313" key="3">
    <source>
        <dbReference type="Proteomes" id="UP001179952"/>
    </source>
</evidence>
<organism evidence="2 3">
    <name type="scientific">Acorus gramineus</name>
    <name type="common">Dwarf sweet flag</name>
    <dbReference type="NCBI Taxonomy" id="55184"/>
    <lineage>
        <taxon>Eukaryota</taxon>
        <taxon>Viridiplantae</taxon>
        <taxon>Streptophyta</taxon>
        <taxon>Embryophyta</taxon>
        <taxon>Tracheophyta</taxon>
        <taxon>Spermatophyta</taxon>
        <taxon>Magnoliopsida</taxon>
        <taxon>Liliopsida</taxon>
        <taxon>Acoraceae</taxon>
        <taxon>Acorus</taxon>
    </lineage>
</organism>
<dbReference type="Proteomes" id="UP001179952">
    <property type="component" value="Unassembled WGS sequence"/>
</dbReference>
<keyword evidence="3" id="KW-1185">Reference proteome</keyword>
<dbReference type="InterPro" id="IPR050187">
    <property type="entry name" value="Lipid_Phosphate_FormReg"/>
</dbReference>
<keyword evidence="2" id="KW-0418">Kinase</keyword>
<dbReference type="GO" id="GO:0006672">
    <property type="term" value="P:ceramide metabolic process"/>
    <property type="evidence" value="ECO:0007669"/>
    <property type="project" value="TreeGrafter"/>
</dbReference>
<reference evidence="2" key="2">
    <citation type="submission" date="2023-06" db="EMBL/GenBank/DDBJ databases">
        <authorList>
            <person name="Ma L."/>
            <person name="Liu K.-W."/>
            <person name="Li Z."/>
            <person name="Hsiao Y.-Y."/>
            <person name="Qi Y."/>
            <person name="Fu T."/>
            <person name="Tang G."/>
            <person name="Zhang D."/>
            <person name="Sun W.-H."/>
            <person name="Liu D.-K."/>
            <person name="Li Y."/>
            <person name="Chen G.-Z."/>
            <person name="Liu X.-D."/>
            <person name="Liao X.-Y."/>
            <person name="Jiang Y.-T."/>
            <person name="Yu X."/>
            <person name="Hao Y."/>
            <person name="Huang J."/>
            <person name="Zhao X.-W."/>
            <person name="Ke S."/>
            <person name="Chen Y.-Y."/>
            <person name="Wu W.-L."/>
            <person name="Hsu J.-L."/>
            <person name="Lin Y.-F."/>
            <person name="Huang M.-D."/>
            <person name="Li C.-Y."/>
            <person name="Huang L."/>
            <person name="Wang Z.-W."/>
            <person name="Zhao X."/>
            <person name="Zhong W.-Y."/>
            <person name="Peng D.-H."/>
            <person name="Ahmad S."/>
            <person name="Lan S."/>
            <person name="Zhang J.-S."/>
            <person name="Tsai W.-C."/>
            <person name="Van De Peer Y."/>
            <person name="Liu Z.-J."/>
        </authorList>
    </citation>
    <scope>NUCLEOTIDE SEQUENCE</scope>
    <source>
        <strain evidence="2">SCP</strain>
        <tissue evidence="2">Leaves</tissue>
    </source>
</reference>
<name>A0AAV9BBG4_ACOGR</name>
<dbReference type="AlphaFoldDB" id="A0AAV9BBG4"/>
<dbReference type="Gene3D" id="3.40.50.10330">
    <property type="entry name" value="Probable inorganic polyphosphate/atp-NAD kinase, domain 1"/>
    <property type="match status" value="1"/>
</dbReference>
<dbReference type="InterPro" id="IPR017438">
    <property type="entry name" value="ATP-NAD_kinase_N"/>
</dbReference>
<proteinExistence type="predicted"/>
<evidence type="ECO:0000313" key="2">
    <source>
        <dbReference type="EMBL" id="KAK1273606.1"/>
    </source>
</evidence>
<keyword evidence="2" id="KW-0808">Transferase</keyword>
<dbReference type="GO" id="GO:0016020">
    <property type="term" value="C:membrane"/>
    <property type="evidence" value="ECO:0007669"/>
    <property type="project" value="GOC"/>
</dbReference>